<sequence>MAEQPTKKEVKVSFPESLRGGVYSNNMVITHTKEEFILDFMMITPPVGSVTARVVTSPGHMKRMVSALRTNLEKYESRFGKLAEAAEPPRPTMGFHPPPE</sequence>
<name>X1FWC3_9ZZZZ</name>
<dbReference type="Pfam" id="PF11950">
    <property type="entry name" value="DUF3467"/>
    <property type="match status" value="1"/>
</dbReference>
<dbReference type="InterPro" id="IPR021857">
    <property type="entry name" value="DUF3467"/>
</dbReference>
<protein>
    <recommendedName>
        <fullName evidence="2">DUF3467 domain-containing protein</fullName>
    </recommendedName>
</protein>
<comment type="caution">
    <text evidence="1">The sequence shown here is derived from an EMBL/GenBank/DDBJ whole genome shotgun (WGS) entry which is preliminary data.</text>
</comment>
<proteinExistence type="predicted"/>
<evidence type="ECO:0000313" key="1">
    <source>
        <dbReference type="EMBL" id="GAH49317.1"/>
    </source>
</evidence>
<gene>
    <name evidence="1" type="ORF">S03H2_37525</name>
</gene>
<reference evidence="1" key="1">
    <citation type="journal article" date="2014" name="Front. Microbiol.">
        <title>High frequency of phylogenetically diverse reductive dehalogenase-homologous genes in deep subseafloor sedimentary metagenomes.</title>
        <authorList>
            <person name="Kawai M."/>
            <person name="Futagami T."/>
            <person name="Toyoda A."/>
            <person name="Takaki Y."/>
            <person name="Nishi S."/>
            <person name="Hori S."/>
            <person name="Arai W."/>
            <person name="Tsubouchi T."/>
            <person name="Morono Y."/>
            <person name="Uchiyama I."/>
            <person name="Ito T."/>
            <person name="Fujiyama A."/>
            <person name="Inagaki F."/>
            <person name="Takami H."/>
        </authorList>
    </citation>
    <scope>NUCLEOTIDE SEQUENCE</scope>
    <source>
        <strain evidence="1">Expedition CK06-06</strain>
    </source>
</reference>
<evidence type="ECO:0008006" key="2">
    <source>
        <dbReference type="Google" id="ProtNLM"/>
    </source>
</evidence>
<dbReference type="AlphaFoldDB" id="X1FWC3"/>
<accession>X1FWC3</accession>
<dbReference type="EMBL" id="BARU01023101">
    <property type="protein sequence ID" value="GAH49317.1"/>
    <property type="molecule type" value="Genomic_DNA"/>
</dbReference>
<organism evidence="1">
    <name type="scientific">marine sediment metagenome</name>
    <dbReference type="NCBI Taxonomy" id="412755"/>
    <lineage>
        <taxon>unclassified sequences</taxon>
        <taxon>metagenomes</taxon>
        <taxon>ecological metagenomes</taxon>
    </lineage>
</organism>